<keyword evidence="6" id="KW-0732">Signal</keyword>
<dbReference type="InterPro" id="IPR043129">
    <property type="entry name" value="ATPase_NBD"/>
</dbReference>
<dbReference type="Gene3D" id="3.30.30.30">
    <property type="match status" value="1"/>
</dbReference>
<feature type="signal peptide" evidence="6">
    <location>
        <begin position="1"/>
        <end position="21"/>
    </location>
</feature>
<dbReference type="OrthoDB" id="10262720at2759"/>
<evidence type="ECO:0000256" key="2">
    <source>
        <dbReference type="ARBA" id="ARBA00022840"/>
    </source>
</evidence>
<keyword evidence="8" id="KW-1185">Reference proteome</keyword>
<dbReference type="EMBL" id="CABVLU010000002">
    <property type="protein sequence ID" value="VVT49787.1"/>
    <property type="molecule type" value="Genomic_DNA"/>
</dbReference>
<dbReference type="Gene3D" id="3.90.640.10">
    <property type="entry name" value="Actin, Chain A, domain 4"/>
    <property type="match status" value="1"/>
</dbReference>
<evidence type="ECO:0000256" key="1">
    <source>
        <dbReference type="ARBA" id="ARBA00022741"/>
    </source>
</evidence>
<dbReference type="PANTHER" id="PTHR45639:SF3">
    <property type="entry name" value="HYPOXIA UP-REGULATED PROTEIN 1"/>
    <property type="match status" value="1"/>
</dbReference>
<evidence type="ECO:0008006" key="9">
    <source>
        <dbReference type="Google" id="ProtNLM"/>
    </source>
</evidence>
<dbReference type="AlphaFoldDB" id="A0A5E8BJQ1"/>
<dbReference type="GO" id="GO:0005524">
    <property type="term" value="F:ATP binding"/>
    <property type="evidence" value="ECO:0007669"/>
    <property type="project" value="UniProtKB-KW"/>
</dbReference>
<dbReference type="CDD" id="cd10230">
    <property type="entry name" value="ASKHA_NBD_HSP70_HYOU1"/>
    <property type="match status" value="1"/>
</dbReference>
<dbReference type="GO" id="GO:0034663">
    <property type="term" value="C:endoplasmic reticulum chaperone complex"/>
    <property type="evidence" value="ECO:0007669"/>
    <property type="project" value="TreeGrafter"/>
</dbReference>
<keyword evidence="2" id="KW-0067">ATP-binding</keyword>
<evidence type="ECO:0000256" key="4">
    <source>
        <dbReference type="SAM" id="Coils"/>
    </source>
</evidence>
<evidence type="ECO:0000256" key="3">
    <source>
        <dbReference type="ARBA" id="ARBA00023186"/>
    </source>
</evidence>
<dbReference type="GO" id="GO:0030968">
    <property type="term" value="P:endoplasmic reticulum unfolded protein response"/>
    <property type="evidence" value="ECO:0007669"/>
    <property type="project" value="TreeGrafter"/>
</dbReference>
<dbReference type="SUPFAM" id="SSF53067">
    <property type="entry name" value="Actin-like ATPase domain"/>
    <property type="match status" value="2"/>
</dbReference>
<evidence type="ECO:0000256" key="6">
    <source>
        <dbReference type="SAM" id="SignalP"/>
    </source>
</evidence>
<dbReference type="Gene3D" id="3.30.420.40">
    <property type="match status" value="2"/>
</dbReference>
<reference evidence="7 8" key="1">
    <citation type="submission" date="2019-09" db="EMBL/GenBank/DDBJ databases">
        <authorList>
            <person name="Brejova B."/>
        </authorList>
    </citation>
    <scope>NUCLEOTIDE SEQUENCE [LARGE SCALE GENOMIC DNA]</scope>
</reference>
<evidence type="ECO:0000313" key="8">
    <source>
        <dbReference type="Proteomes" id="UP000398389"/>
    </source>
</evidence>
<proteinExistence type="predicted"/>
<evidence type="ECO:0000313" key="7">
    <source>
        <dbReference type="EMBL" id="VVT49787.1"/>
    </source>
</evidence>
<feature type="region of interest" description="Disordered" evidence="5">
    <location>
        <begin position="822"/>
        <end position="848"/>
    </location>
</feature>
<sequence length="848" mass="95685">MKPRIAPFLSLIALFLSATTAVILSIDFGESFTKSVLLAPGVPFEPVLSSDSKRKDLSGLTFKDAPGEDSILRIFGNSAQSFWTRYPSQSLFYFKPLLGAHVNETINKYNDRFPGLNFVATKNNRSTVSLELLEETYPIEELLAMYLLDIKTRAAGILKTTKASETFNSVSGSIIAVPPSFNIFQRQALEDAAELADINLISLINDGAAVITNYASKNVFTTTPEYHLIYDFGAGTTSASLFSIRHVDSPESTLIELEGIGYDDSLGGNTFTAKLQALLVARFLEHNKSIKSHALKADSKAMRKLWNEAERVKLVLSANNDVFSHVESLHEDIDFKTKVTRAEFEDLIKEDLEKVTAPIYTALKNTFESSSFKHVNQLSSIIYMGGSTRTPIIQDTVAKAFGAEKISKKVNTDEAASIGGSLRGVDISKIFKTRNITVVDRALNEYTVGEEKLELFPRGQILDTTNTLILPKIEGETPIVLYENGVAFAALEPKDFEASLAKACEGAEVHATFRLTNSQTVKLIDLWAECKDEEDKVTKTTLPKKLRARTVRPMGLASKQSSSARIEKFTLVDLERAKREALRNLIESQIYAVKNFLSQYEDETENKAEDLPVLEEDELEDFKEQLTALSEWLDYDAQNAKIKDLEEKETQVQVIMKRVLNTDELIVEKKERPKMWSDELDRFSQTNAEDEEYVQDFRLAADRLRSVLEDGKVKREAYQEKVDRLTHRIKRAARKSDVILKNEAEVENDLEKLIEHKIEQAKLQKLYGESLRLITRASAKKPETSEDKLQVLLDIQKFTTDYENLEKELQSDRPRKIAGLKRMLAAYRGEGAPEHKKKKKREDNKEEL</sequence>
<feature type="chain" id="PRO_5022878528" description="Actin-like ATPase domain-containing protein" evidence="6">
    <location>
        <begin position="22"/>
        <end position="848"/>
    </location>
</feature>
<organism evidence="7 8">
    <name type="scientific">Magnusiomyces paraingens</name>
    <dbReference type="NCBI Taxonomy" id="2606893"/>
    <lineage>
        <taxon>Eukaryota</taxon>
        <taxon>Fungi</taxon>
        <taxon>Dikarya</taxon>
        <taxon>Ascomycota</taxon>
        <taxon>Saccharomycotina</taxon>
        <taxon>Dipodascomycetes</taxon>
        <taxon>Dipodascales</taxon>
        <taxon>Dipodascaceae</taxon>
        <taxon>Magnusiomyces</taxon>
    </lineage>
</organism>
<accession>A0A5E8BJQ1</accession>
<dbReference type="RefSeq" id="XP_031853053.1">
    <property type="nucleotide sequence ID" value="XM_031997162.1"/>
</dbReference>
<feature type="coiled-coil region" evidence="4">
    <location>
        <begin position="708"/>
        <end position="735"/>
    </location>
</feature>
<dbReference type="PANTHER" id="PTHR45639">
    <property type="entry name" value="HSC70CB, ISOFORM G-RELATED"/>
    <property type="match status" value="1"/>
</dbReference>
<dbReference type="InterPro" id="IPR013126">
    <property type="entry name" value="Hsp_70_fam"/>
</dbReference>
<keyword evidence="4" id="KW-0175">Coiled coil</keyword>
<evidence type="ECO:0000256" key="5">
    <source>
        <dbReference type="SAM" id="MobiDB-lite"/>
    </source>
</evidence>
<keyword evidence="1" id="KW-0547">Nucleotide-binding</keyword>
<keyword evidence="3" id="KW-0143">Chaperone</keyword>
<dbReference type="Proteomes" id="UP000398389">
    <property type="component" value="Unassembled WGS sequence"/>
</dbReference>
<gene>
    <name evidence="7" type="ORF">SAPINGB_P002443</name>
</gene>
<protein>
    <recommendedName>
        <fullName evidence="9">Actin-like ATPase domain-containing protein</fullName>
    </recommendedName>
</protein>
<name>A0A5E8BJQ1_9ASCO</name>
<dbReference type="GeneID" id="43581262"/>
<dbReference type="PRINTS" id="PR00301">
    <property type="entry name" value="HEATSHOCK70"/>
</dbReference>
<dbReference type="GO" id="GO:0140662">
    <property type="term" value="F:ATP-dependent protein folding chaperone"/>
    <property type="evidence" value="ECO:0007669"/>
    <property type="project" value="InterPro"/>
</dbReference>
<dbReference type="Pfam" id="PF00012">
    <property type="entry name" value="HSP70"/>
    <property type="match status" value="1"/>
</dbReference>